<name>A0ABY8WSJ1_9ACTN</name>
<gene>
    <name evidence="2" type="ORF">ACTOB_006443</name>
</gene>
<dbReference type="Gene3D" id="1.25.40.10">
    <property type="entry name" value="Tetratricopeptide repeat domain"/>
    <property type="match status" value="2"/>
</dbReference>
<evidence type="ECO:0000313" key="3">
    <source>
        <dbReference type="Proteomes" id="UP001240150"/>
    </source>
</evidence>
<dbReference type="Pfam" id="PF03704">
    <property type="entry name" value="BTAD"/>
    <property type="match status" value="1"/>
</dbReference>
<dbReference type="CDD" id="cd15831">
    <property type="entry name" value="BTAD"/>
    <property type="match status" value="1"/>
</dbReference>
<dbReference type="Proteomes" id="UP001240150">
    <property type="component" value="Chromosome"/>
</dbReference>
<keyword evidence="3" id="KW-1185">Reference proteome</keyword>
<dbReference type="SUPFAM" id="SSF48452">
    <property type="entry name" value="TPR-like"/>
    <property type="match status" value="2"/>
</dbReference>
<dbReference type="PANTHER" id="PTHR47691:SF3">
    <property type="entry name" value="HTH-TYPE TRANSCRIPTIONAL REGULATOR RV0890C-RELATED"/>
    <property type="match status" value="1"/>
</dbReference>
<dbReference type="PRINTS" id="PR00364">
    <property type="entry name" value="DISEASERSIST"/>
</dbReference>
<protein>
    <submittedName>
        <fullName evidence="2">BTAD domain-containing putative transcriptional regulator</fullName>
    </submittedName>
</protein>
<sequence>MFSRLAADGRRILAADPATAERLLSRAIQLWRGRESPDLPDVPLLSAHVSRLAQLRLAAVEDHAEAALAVGDTVTAVADLSALVTAHPLRERAGALLMRALYASGQQAQALELYERIRRSLAADLGADPSPELAAAHLAILRDRPSPGPRRVPAQLTSFVGRDEELARLTELLAGERLVTLTGPGGTGKTRLAIEAAGAMDGEHAFTELAPLTDARLLAQTITAALGLNDPVLLSTAAGPPAAESHLVTALADRRILIILDNCEHVVEDTARLAQRLLGACPGLRILATSRESLGITGETLVPLGQLAVAGVDAPLPERLDAPAVRLFADRARGVRPGFRLDADGIDDIAKICTELDGLPLAIELAAARLRSLVPAEIAAGLSDRFRLLSRGNRAAEHRHQTLRAAVEWSWELLSPAERTLARRLTVFAGGATVAAATAVCGLPEPELHDLLAGLTEKSFVDHAGGRYRMLQTIRAFGAERLAESGEEPEVRRTHAEYFWGLTASADPHLRGSRQLEWLDRLAAENDDLRAALRWAICTDPRLALRMAAAMSWYWHLRGLRREGAALSMELLSQLDGAPPDDLAEEYGLCAATAISVVDPDAGASSLLAYATGRTASDPPRWPATAVLCPAPDRPAAADAWSQATAHLHRGNRHLVRGEAAEAEAALLLALERFRAIGERWGTTNALDSLAELAAWRGDWARTISLQSQAVDLADQLRSAEALTDLLCRRAKVRMFAGDLSGARADLERAGETAARTGRPEVLAELHQGFGDVARHQGDRTEAARRYERAIAAVGGDAARPARLKALRGLGWIAWSTDRPEEAARLHRVLLDEAVDQGNYLLAADAVTGLAGVALLEGDGIRAALLLGAARAVHGARLAGNADTDRVVRATRELIGPARYTAALADGQALSRDEALEVATGAAFHVNGSET</sequence>
<dbReference type="Gene3D" id="3.40.50.300">
    <property type="entry name" value="P-loop containing nucleotide triphosphate hydrolases"/>
    <property type="match status" value="1"/>
</dbReference>
<dbReference type="RefSeq" id="WP_284922414.1">
    <property type="nucleotide sequence ID" value="NZ_CP126980.1"/>
</dbReference>
<proteinExistence type="predicted"/>
<reference evidence="2 3" key="1">
    <citation type="submission" date="2023-06" db="EMBL/GenBank/DDBJ databases">
        <authorList>
            <person name="Yushchuk O."/>
            <person name="Binda E."/>
            <person name="Ruckert-Reed C."/>
            <person name="Fedorenko V."/>
            <person name="Kalinowski J."/>
            <person name="Marinelli F."/>
        </authorList>
    </citation>
    <scope>NUCLEOTIDE SEQUENCE [LARGE SCALE GENOMIC DNA]</scope>
    <source>
        <strain evidence="2 3">NRRL 3884</strain>
    </source>
</reference>
<dbReference type="PANTHER" id="PTHR47691">
    <property type="entry name" value="REGULATOR-RELATED"/>
    <property type="match status" value="1"/>
</dbReference>
<organism evidence="2 3">
    <name type="scientific">Actinoplanes oblitus</name>
    <dbReference type="NCBI Taxonomy" id="3040509"/>
    <lineage>
        <taxon>Bacteria</taxon>
        <taxon>Bacillati</taxon>
        <taxon>Actinomycetota</taxon>
        <taxon>Actinomycetes</taxon>
        <taxon>Micromonosporales</taxon>
        <taxon>Micromonosporaceae</taxon>
        <taxon>Actinoplanes</taxon>
    </lineage>
</organism>
<evidence type="ECO:0000259" key="1">
    <source>
        <dbReference type="SMART" id="SM01043"/>
    </source>
</evidence>
<accession>A0ABY8WSJ1</accession>
<dbReference type="InterPro" id="IPR027417">
    <property type="entry name" value="P-loop_NTPase"/>
</dbReference>
<dbReference type="InterPro" id="IPR011990">
    <property type="entry name" value="TPR-like_helical_dom_sf"/>
</dbReference>
<dbReference type="SMART" id="SM01043">
    <property type="entry name" value="BTAD"/>
    <property type="match status" value="1"/>
</dbReference>
<evidence type="ECO:0000313" key="2">
    <source>
        <dbReference type="EMBL" id="WIN00887.1"/>
    </source>
</evidence>
<dbReference type="SUPFAM" id="SSF52540">
    <property type="entry name" value="P-loop containing nucleoside triphosphate hydrolases"/>
    <property type="match status" value="1"/>
</dbReference>
<dbReference type="EMBL" id="CP126980">
    <property type="protein sequence ID" value="WIN00887.1"/>
    <property type="molecule type" value="Genomic_DNA"/>
</dbReference>
<dbReference type="InterPro" id="IPR005158">
    <property type="entry name" value="BTAD"/>
</dbReference>
<feature type="domain" description="Bacterial transcriptional activator" evidence="1">
    <location>
        <begin position="2"/>
        <end position="141"/>
    </location>
</feature>